<comment type="caution">
    <text evidence="1">The sequence shown here is derived from an EMBL/GenBank/DDBJ whole genome shotgun (WGS) entry which is preliminary data.</text>
</comment>
<name>A0A819ZEY9_9BILA</name>
<organism evidence="1 2">
    <name type="scientific">Adineta steineri</name>
    <dbReference type="NCBI Taxonomy" id="433720"/>
    <lineage>
        <taxon>Eukaryota</taxon>
        <taxon>Metazoa</taxon>
        <taxon>Spiralia</taxon>
        <taxon>Gnathifera</taxon>
        <taxon>Rotifera</taxon>
        <taxon>Eurotatoria</taxon>
        <taxon>Bdelloidea</taxon>
        <taxon>Adinetida</taxon>
        <taxon>Adinetidae</taxon>
        <taxon>Adineta</taxon>
    </lineage>
</organism>
<evidence type="ECO:0000313" key="2">
    <source>
        <dbReference type="Proteomes" id="UP000663868"/>
    </source>
</evidence>
<protein>
    <submittedName>
        <fullName evidence="1">Uncharacterized protein</fullName>
    </submittedName>
</protein>
<evidence type="ECO:0000313" key="1">
    <source>
        <dbReference type="EMBL" id="CAF4172840.1"/>
    </source>
</evidence>
<accession>A0A819ZEY9</accession>
<dbReference type="Proteomes" id="UP000663868">
    <property type="component" value="Unassembled WGS sequence"/>
</dbReference>
<feature type="non-terminal residue" evidence="1">
    <location>
        <position position="40"/>
    </location>
</feature>
<sequence length="40" mass="4720">MENFNAYYNPLSNTLLPPEFAELPLDMYLDDDDDEFRAGY</sequence>
<dbReference type="EMBL" id="CAJOBB010006895">
    <property type="protein sequence ID" value="CAF4172840.1"/>
    <property type="molecule type" value="Genomic_DNA"/>
</dbReference>
<reference evidence="1" key="1">
    <citation type="submission" date="2021-02" db="EMBL/GenBank/DDBJ databases">
        <authorList>
            <person name="Nowell W R."/>
        </authorList>
    </citation>
    <scope>NUCLEOTIDE SEQUENCE</scope>
</reference>
<proteinExistence type="predicted"/>
<dbReference type="AlphaFoldDB" id="A0A819ZEY9"/>
<gene>
    <name evidence="1" type="ORF">KXQ929_LOCUS38494</name>
</gene>